<dbReference type="SMART" id="SM01373">
    <property type="entry name" value="MAGE"/>
    <property type="match status" value="1"/>
</dbReference>
<proteinExistence type="predicted"/>
<dbReference type="InterPro" id="IPR041899">
    <property type="entry name" value="MAGE_WH2"/>
</dbReference>
<evidence type="ECO:0000259" key="2">
    <source>
        <dbReference type="SMART" id="SM01373"/>
    </source>
</evidence>
<accession>A0A1E4TZW7</accession>
<dbReference type="EMBL" id="KV454012">
    <property type="protein sequence ID" value="ODV97281.1"/>
    <property type="molecule type" value="Genomic_DNA"/>
</dbReference>
<evidence type="ECO:0000313" key="3">
    <source>
        <dbReference type="EMBL" id="ODV97281.1"/>
    </source>
</evidence>
<dbReference type="OrthoDB" id="205198at2759"/>
<dbReference type="AlphaFoldDB" id="A0A1E4TZW7"/>
<evidence type="ECO:0000256" key="1">
    <source>
        <dbReference type="SAM" id="MobiDB-lite"/>
    </source>
</evidence>
<dbReference type="Pfam" id="PF01454">
    <property type="entry name" value="MAGE"/>
    <property type="match status" value="1"/>
</dbReference>
<feature type="compositionally biased region" description="Polar residues" evidence="1">
    <location>
        <begin position="81"/>
        <end position="99"/>
    </location>
</feature>
<evidence type="ECO:0000313" key="4">
    <source>
        <dbReference type="Proteomes" id="UP000094236"/>
    </source>
</evidence>
<gene>
    <name evidence="3" type="ORF">PACTADRAFT_74819</name>
</gene>
<reference evidence="4" key="1">
    <citation type="submission" date="2016-05" db="EMBL/GenBank/DDBJ databases">
        <title>Comparative genomics of biotechnologically important yeasts.</title>
        <authorList>
            <consortium name="DOE Joint Genome Institute"/>
            <person name="Riley R."/>
            <person name="Haridas S."/>
            <person name="Wolfe K.H."/>
            <person name="Lopes M.R."/>
            <person name="Hittinger C.T."/>
            <person name="Goker M."/>
            <person name="Salamov A."/>
            <person name="Wisecaver J."/>
            <person name="Long T.M."/>
            <person name="Aerts A.L."/>
            <person name="Barry K."/>
            <person name="Choi C."/>
            <person name="Clum A."/>
            <person name="Coughlan A.Y."/>
            <person name="Deshpande S."/>
            <person name="Douglass A.P."/>
            <person name="Hanson S.J."/>
            <person name="Klenk H.-P."/>
            <person name="Labutti K."/>
            <person name="Lapidus A."/>
            <person name="Lindquist E."/>
            <person name="Lipzen A."/>
            <person name="Meier-Kolthoff J.P."/>
            <person name="Ohm R.A."/>
            <person name="Otillar R.P."/>
            <person name="Pangilinan J."/>
            <person name="Peng Y."/>
            <person name="Rokas A."/>
            <person name="Rosa C.A."/>
            <person name="Scheuner C."/>
            <person name="Sibirny A.A."/>
            <person name="Slot J.C."/>
            <person name="Stielow J.B."/>
            <person name="Sun H."/>
            <person name="Kurtzman C.P."/>
            <person name="Blackwell M."/>
            <person name="Grigoriev I.V."/>
            <person name="Jeffries T.W."/>
        </authorList>
    </citation>
    <scope>NUCLEOTIDE SEQUENCE [LARGE SCALE GENOMIC DNA]</scope>
    <source>
        <strain evidence="4">NRRL Y-2460</strain>
    </source>
</reference>
<organism evidence="3 4">
    <name type="scientific">Pachysolen tannophilus NRRL Y-2460</name>
    <dbReference type="NCBI Taxonomy" id="669874"/>
    <lineage>
        <taxon>Eukaryota</taxon>
        <taxon>Fungi</taxon>
        <taxon>Dikarya</taxon>
        <taxon>Ascomycota</taxon>
        <taxon>Saccharomycotina</taxon>
        <taxon>Pichiomycetes</taxon>
        <taxon>Pachysolenaceae</taxon>
        <taxon>Pachysolen</taxon>
    </lineage>
</organism>
<dbReference type="Proteomes" id="UP000094236">
    <property type="component" value="Unassembled WGS sequence"/>
</dbReference>
<keyword evidence="4" id="KW-1185">Reference proteome</keyword>
<dbReference type="Gene3D" id="1.10.10.1210">
    <property type="entry name" value="MAGE homology domain, winged helix WH2 motif"/>
    <property type="match status" value="1"/>
</dbReference>
<feature type="domain" description="MAGE" evidence="2">
    <location>
        <begin position="5"/>
        <end position="245"/>
    </location>
</feature>
<feature type="compositionally biased region" description="Polar residues" evidence="1">
    <location>
        <begin position="58"/>
        <end position="73"/>
    </location>
</feature>
<protein>
    <recommendedName>
        <fullName evidence="2">MAGE domain-containing protein</fullName>
    </recommendedName>
</protein>
<dbReference type="InterPro" id="IPR002190">
    <property type="entry name" value="MHD_dom"/>
</dbReference>
<sequence length="272" mass="30798">MGAELKKQVISRGYLNKYVWEDDSLKEVKFEHVYKYAQGHLDKLGLELVPLSPRETSKVSSVSSITGNGNGNVTKKRKLNSDLTTSDNNSTQGEQNQNADEQDVIQDITKNFSHNASSSYILRSKLGCKYRNVIGDLIIAKSNGNAGKPDDFGPILLMICAVVLHKNNISKNELEKIVQKFGIDSFKFEHIMKKAVKEEYIYSQRITSEDHSSRRNNPRANGNSDEYAQYFLGRRTRQEFSKDGLTSLIKELYGPNFDEKKVAISLSGWKNY</sequence>
<feature type="region of interest" description="Disordered" evidence="1">
    <location>
        <begin position="57"/>
        <end position="100"/>
    </location>
</feature>
<name>A0A1E4TZW7_PACTA</name>